<accession>A0A9J5Z9C2</accession>
<dbReference type="Proteomes" id="UP000824120">
    <property type="component" value="Chromosome 4"/>
</dbReference>
<dbReference type="AlphaFoldDB" id="A0A9J5Z9C2"/>
<name>A0A9J5Z9C2_SOLCO</name>
<evidence type="ECO:0000313" key="2">
    <source>
        <dbReference type="Proteomes" id="UP000824120"/>
    </source>
</evidence>
<comment type="caution">
    <text evidence="1">The sequence shown here is derived from an EMBL/GenBank/DDBJ whole genome shotgun (WGS) entry which is preliminary data.</text>
</comment>
<keyword evidence="2" id="KW-1185">Reference proteome</keyword>
<proteinExistence type="predicted"/>
<dbReference type="EMBL" id="JACXVP010000004">
    <property type="protein sequence ID" value="KAG5608060.1"/>
    <property type="molecule type" value="Genomic_DNA"/>
</dbReference>
<organism evidence="1 2">
    <name type="scientific">Solanum commersonii</name>
    <name type="common">Commerson's wild potato</name>
    <name type="synonym">Commerson's nightshade</name>
    <dbReference type="NCBI Taxonomy" id="4109"/>
    <lineage>
        <taxon>Eukaryota</taxon>
        <taxon>Viridiplantae</taxon>
        <taxon>Streptophyta</taxon>
        <taxon>Embryophyta</taxon>
        <taxon>Tracheophyta</taxon>
        <taxon>Spermatophyta</taxon>
        <taxon>Magnoliopsida</taxon>
        <taxon>eudicotyledons</taxon>
        <taxon>Gunneridae</taxon>
        <taxon>Pentapetalae</taxon>
        <taxon>asterids</taxon>
        <taxon>lamiids</taxon>
        <taxon>Solanales</taxon>
        <taxon>Solanaceae</taxon>
        <taxon>Solanoideae</taxon>
        <taxon>Solaneae</taxon>
        <taxon>Solanum</taxon>
    </lineage>
</organism>
<evidence type="ECO:0000313" key="1">
    <source>
        <dbReference type="EMBL" id="KAG5608060.1"/>
    </source>
</evidence>
<protein>
    <submittedName>
        <fullName evidence="1">Uncharacterized protein</fullName>
    </submittedName>
</protein>
<sequence length="63" mass="7636">MIRFLDIIICFVIKPRDPSSLIEKAEPRISRRVSKKREKKVVTSRMEENIIYYYKWEASKMKS</sequence>
<gene>
    <name evidence="1" type="ORF">H5410_019341</name>
</gene>
<reference evidence="1 2" key="1">
    <citation type="submission" date="2020-09" db="EMBL/GenBank/DDBJ databases">
        <title>De no assembly of potato wild relative species, Solanum commersonii.</title>
        <authorList>
            <person name="Cho K."/>
        </authorList>
    </citation>
    <scope>NUCLEOTIDE SEQUENCE [LARGE SCALE GENOMIC DNA]</scope>
    <source>
        <strain evidence="1">LZ3.2</strain>
        <tissue evidence="1">Leaf</tissue>
    </source>
</reference>